<evidence type="ECO:0000313" key="1">
    <source>
        <dbReference type="EMBL" id="KAJ8415900.1"/>
    </source>
</evidence>
<comment type="caution">
    <text evidence="1">The sequence shown here is derived from an EMBL/GenBank/DDBJ whole genome shotgun (WGS) entry which is preliminary data.</text>
</comment>
<dbReference type="PANTHER" id="PTHR31393:SF2">
    <property type="entry name" value="CHROMOSOME 7 OPEN READING FRAME 31"/>
    <property type="match status" value="1"/>
</dbReference>
<dbReference type="GO" id="GO:0005813">
    <property type="term" value="C:centrosome"/>
    <property type="evidence" value="ECO:0007669"/>
    <property type="project" value="TreeGrafter"/>
</dbReference>
<proteinExistence type="predicted"/>
<dbReference type="PANTHER" id="PTHR31393">
    <property type="entry name" value="C5ORF31"/>
    <property type="match status" value="1"/>
</dbReference>
<sequence>MVSRSQYIPAYIKGHQHFSYGGDIIPENVTITEYYDLTSLKKSKLRRNDELVPKPTEIDITEKVIKVPTLREHPYASHIPSCAVFPFSRSSDHATNNKVILLKKTIVSKADDRCEPGVLSYSPKDIVP</sequence>
<keyword evidence="2" id="KW-1185">Reference proteome</keyword>
<dbReference type="EMBL" id="JAINUG010000008">
    <property type="protein sequence ID" value="KAJ8415900.1"/>
    <property type="molecule type" value="Genomic_DNA"/>
</dbReference>
<accession>A0AAD7T7X5</accession>
<dbReference type="Proteomes" id="UP001221898">
    <property type="component" value="Unassembled WGS sequence"/>
</dbReference>
<evidence type="ECO:0000313" key="2">
    <source>
        <dbReference type="Proteomes" id="UP001221898"/>
    </source>
</evidence>
<dbReference type="Pfam" id="PF15093">
    <property type="entry name" value="SPMIP4-like"/>
    <property type="match status" value="1"/>
</dbReference>
<dbReference type="InterPro" id="IPR027886">
    <property type="entry name" value="SPMIP4"/>
</dbReference>
<dbReference type="AlphaFoldDB" id="A0AAD7T7X5"/>
<reference evidence="1" key="1">
    <citation type="journal article" date="2023" name="Science">
        <title>Genome structures resolve the early diversification of teleost fishes.</title>
        <authorList>
            <person name="Parey E."/>
            <person name="Louis A."/>
            <person name="Montfort J."/>
            <person name="Bouchez O."/>
            <person name="Roques C."/>
            <person name="Iampietro C."/>
            <person name="Lluch J."/>
            <person name="Castinel A."/>
            <person name="Donnadieu C."/>
            <person name="Desvignes T."/>
            <person name="Floi Bucao C."/>
            <person name="Jouanno E."/>
            <person name="Wen M."/>
            <person name="Mejri S."/>
            <person name="Dirks R."/>
            <person name="Jansen H."/>
            <person name="Henkel C."/>
            <person name="Chen W.J."/>
            <person name="Zahm M."/>
            <person name="Cabau C."/>
            <person name="Klopp C."/>
            <person name="Thompson A.W."/>
            <person name="Robinson-Rechavi M."/>
            <person name="Braasch I."/>
            <person name="Lecointre G."/>
            <person name="Bobe J."/>
            <person name="Postlethwait J.H."/>
            <person name="Berthelot C."/>
            <person name="Roest Crollius H."/>
            <person name="Guiguen Y."/>
        </authorList>
    </citation>
    <scope>NUCLEOTIDE SEQUENCE</scope>
    <source>
        <strain evidence="1">NC1722</strain>
    </source>
</reference>
<gene>
    <name evidence="1" type="ORF">AAFF_G00404570</name>
</gene>
<protein>
    <submittedName>
        <fullName evidence="1">Uncharacterized protein</fullName>
    </submittedName>
</protein>
<organism evidence="1 2">
    <name type="scientific">Aldrovandia affinis</name>
    <dbReference type="NCBI Taxonomy" id="143900"/>
    <lineage>
        <taxon>Eukaryota</taxon>
        <taxon>Metazoa</taxon>
        <taxon>Chordata</taxon>
        <taxon>Craniata</taxon>
        <taxon>Vertebrata</taxon>
        <taxon>Euteleostomi</taxon>
        <taxon>Actinopterygii</taxon>
        <taxon>Neopterygii</taxon>
        <taxon>Teleostei</taxon>
        <taxon>Notacanthiformes</taxon>
        <taxon>Halosauridae</taxon>
        <taxon>Aldrovandia</taxon>
    </lineage>
</organism>
<name>A0AAD7T7X5_9TELE</name>